<evidence type="ECO:0000256" key="1">
    <source>
        <dbReference type="ARBA" id="ARBA00022857"/>
    </source>
</evidence>
<dbReference type="PANTHER" id="PTHR48106:SF18">
    <property type="entry name" value="QUINONE OXIDOREDUCTASE PIG3"/>
    <property type="match status" value="1"/>
</dbReference>
<keyword evidence="1" id="KW-0521">NADP</keyword>
<dbReference type="SMART" id="SM00829">
    <property type="entry name" value="PKS_ER"/>
    <property type="match status" value="1"/>
</dbReference>
<dbReference type="Proteomes" id="UP001500804">
    <property type="component" value="Unassembled WGS sequence"/>
</dbReference>
<dbReference type="InterPro" id="IPR036291">
    <property type="entry name" value="NAD(P)-bd_dom_sf"/>
</dbReference>
<name>A0ABP9NX16_9PSEU</name>
<dbReference type="RefSeq" id="WP_345609164.1">
    <property type="nucleotide sequence ID" value="NZ_BAABJO010000026.1"/>
</dbReference>
<dbReference type="SUPFAM" id="SSF50129">
    <property type="entry name" value="GroES-like"/>
    <property type="match status" value="1"/>
</dbReference>
<dbReference type="Gene3D" id="3.90.180.10">
    <property type="entry name" value="Medium-chain alcohol dehydrogenases, catalytic domain"/>
    <property type="match status" value="1"/>
</dbReference>
<accession>A0ABP9NX16</accession>
<keyword evidence="5" id="KW-1185">Reference proteome</keyword>
<dbReference type="EMBL" id="BAABJO010000026">
    <property type="protein sequence ID" value="GAA5132813.1"/>
    <property type="molecule type" value="Genomic_DNA"/>
</dbReference>
<dbReference type="Pfam" id="PF08240">
    <property type="entry name" value="ADH_N"/>
    <property type="match status" value="1"/>
</dbReference>
<dbReference type="InterPro" id="IPR011032">
    <property type="entry name" value="GroES-like_sf"/>
</dbReference>
<evidence type="ECO:0000256" key="2">
    <source>
        <dbReference type="ARBA" id="ARBA00023002"/>
    </source>
</evidence>
<dbReference type="Gene3D" id="3.40.50.720">
    <property type="entry name" value="NAD(P)-binding Rossmann-like Domain"/>
    <property type="match status" value="1"/>
</dbReference>
<dbReference type="Pfam" id="PF13602">
    <property type="entry name" value="ADH_zinc_N_2"/>
    <property type="match status" value="1"/>
</dbReference>
<evidence type="ECO:0000259" key="3">
    <source>
        <dbReference type="SMART" id="SM00829"/>
    </source>
</evidence>
<evidence type="ECO:0000313" key="4">
    <source>
        <dbReference type="EMBL" id="GAA5132813.1"/>
    </source>
</evidence>
<feature type="domain" description="Enoyl reductase (ER)" evidence="3">
    <location>
        <begin position="10"/>
        <end position="318"/>
    </location>
</feature>
<dbReference type="InterPro" id="IPR020843">
    <property type="entry name" value="ER"/>
</dbReference>
<proteinExistence type="predicted"/>
<dbReference type="InterPro" id="IPR013154">
    <property type="entry name" value="ADH-like_N"/>
</dbReference>
<sequence length="326" mass="32856">MKAVAIQAFGSPEGLAVIDLPDPRPADGQVLIATEAIGVGGVDVLIRSGALAAYGFSEGHIPGGEIAGTVTAVGGGVDASWVGRRVWAFTGTGGGYAEQAVAPAATLVPLPAALPAVDAVTLGSSGVVAHFGLRHARFAPGESVLVRGAAGGIGVMTVQLAARGDAGVVAVTTSSPERGDRLRKLGATHVLDRAGEGDEDAPAGYDVIVDVVAGAHLPSFFAKLNPNGRMVAVGVVGGQPPADFGMEMIAAFRKSMSFATFSADTVAQPDRRAVTADLFAAASRGEWDAVVHDVLPLEEAQAAHREMEAGEVFGRIVLAPSGSPAL</sequence>
<evidence type="ECO:0000313" key="5">
    <source>
        <dbReference type="Proteomes" id="UP001500804"/>
    </source>
</evidence>
<gene>
    <name evidence="4" type="ORF">GCM10023320_58030</name>
</gene>
<comment type="caution">
    <text evidence="4">The sequence shown here is derived from an EMBL/GenBank/DDBJ whole genome shotgun (WGS) entry which is preliminary data.</text>
</comment>
<dbReference type="SUPFAM" id="SSF51735">
    <property type="entry name" value="NAD(P)-binding Rossmann-fold domains"/>
    <property type="match status" value="1"/>
</dbReference>
<reference evidence="5" key="1">
    <citation type="journal article" date="2019" name="Int. J. Syst. Evol. Microbiol.">
        <title>The Global Catalogue of Microorganisms (GCM) 10K type strain sequencing project: providing services to taxonomists for standard genome sequencing and annotation.</title>
        <authorList>
            <consortium name="The Broad Institute Genomics Platform"/>
            <consortium name="The Broad Institute Genome Sequencing Center for Infectious Disease"/>
            <person name="Wu L."/>
            <person name="Ma J."/>
        </authorList>
    </citation>
    <scope>NUCLEOTIDE SEQUENCE [LARGE SCALE GENOMIC DNA]</scope>
    <source>
        <strain evidence="5">JCM 18302</strain>
    </source>
</reference>
<organism evidence="4 5">
    <name type="scientific">Pseudonocardia adelaidensis</name>
    <dbReference type="NCBI Taxonomy" id="648754"/>
    <lineage>
        <taxon>Bacteria</taxon>
        <taxon>Bacillati</taxon>
        <taxon>Actinomycetota</taxon>
        <taxon>Actinomycetes</taxon>
        <taxon>Pseudonocardiales</taxon>
        <taxon>Pseudonocardiaceae</taxon>
        <taxon>Pseudonocardia</taxon>
    </lineage>
</organism>
<keyword evidence="2" id="KW-0560">Oxidoreductase</keyword>
<dbReference type="PANTHER" id="PTHR48106">
    <property type="entry name" value="QUINONE OXIDOREDUCTASE PIG3-RELATED"/>
    <property type="match status" value="1"/>
</dbReference>
<protein>
    <submittedName>
        <fullName evidence="4">Zinc-binding dehydrogenase</fullName>
    </submittedName>
</protein>